<dbReference type="PANTHER" id="PTHR35340:SF8">
    <property type="entry name" value="ASST-DOMAIN-CONTAINING PROTEIN"/>
    <property type="match status" value="1"/>
</dbReference>
<evidence type="ECO:0000313" key="4">
    <source>
        <dbReference type="Proteomes" id="UP001149074"/>
    </source>
</evidence>
<comment type="caution">
    <text evidence="3">The sequence shown here is derived from an EMBL/GenBank/DDBJ whole genome shotgun (WGS) entry which is preliminary data.</text>
</comment>
<feature type="chain" id="PRO_5040964457" description="ASST-domain-containing protein" evidence="2">
    <location>
        <begin position="23"/>
        <end position="575"/>
    </location>
</feature>
<keyword evidence="2" id="KW-0732">Signal</keyword>
<sequence length="575" mass="65414">MACSQRMVLIGILLLLRSFASSESLPYSYNDDLTSFITRPELKAPKFIVNASQSDQISPGFWFVTPYKNSTPDYQTSRWEPCQVGPHIFDNSGELVWSGACMFENRNAFDFKTVDIGGETHLSLVLGYREKPYMKGKGVILNQNYEITNELSTSDDFDDFNFHEFTVSGQELSALHLRESMIFHNYTDDAGIRKELWSVHGGFREIDIQSGDTIFRWDSVGKVKHDESSKHWERRNKTTLVWDFMHINAVDKNKEGDYLVSVRHTDTIYKVSGKDGSIIWRLGGRYSDFISDFRFSRQHHTRWLSTNETHATISFLDNASDLEFQIANVSSGFIVSLHTAASPMTATLIERYDRPDESLTRLRGSVQILPNDNVLVSWSKQGYMSEFTRRGRSIMDASFASKRFNTYRAFKSNFTGFPSEQPVLKAFTYGVGASSAVTIAFVSWNGATEVRSWNFYDGSTQASIEAPVGNIKKDGFETLFTFNGLLENVWAEALDADGRSLGKTSVENTAIPATFGHYMEHQNVHQEGTQMVGSEFRWVTSNTYVSPAPLIFLMSGGVLLYITFKHRHMFRWLLR</sequence>
<dbReference type="InterPro" id="IPR039535">
    <property type="entry name" value="ASST-like"/>
</dbReference>
<evidence type="ECO:0000256" key="2">
    <source>
        <dbReference type="SAM" id="SignalP"/>
    </source>
</evidence>
<reference evidence="3" key="1">
    <citation type="submission" date="2022-11" db="EMBL/GenBank/DDBJ databases">
        <authorList>
            <person name="Petersen C."/>
        </authorList>
    </citation>
    <scope>NUCLEOTIDE SEQUENCE</scope>
    <source>
        <strain evidence="3">IBT 30761</strain>
    </source>
</reference>
<name>A0A9W9EHS4_9EURO</name>
<evidence type="ECO:0000313" key="3">
    <source>
        <dbReference type="EMBL" id="KAJ5082014.1"/>
    </source>
</evidence>
<organism evidence="3 4">
    <name type="scientific">Penicillium argentinense</name>
    <dbReference type="NCBI Taxonomy" id="1131581"/>
    <lineage>
        <taxon>Eukaryota</taxon>
        <taxon>Fungi</taxon>
        <taxon>Dikarya</taxon>
        <taxon>Ascomycota</taxon>
        <taxon>Pezizomycotina</taxon>
        <taxon>Eurotiomycetes</taxon>
        <taxon>Eurotiomycetidae</taxon>
        <taxon>Eurotiales</taxon>
        <taxon>Aspergillaceae</taxon>
        <taxon>Penicillium</taxon>
    </lineage>
</organism>
<dbReference type="OrthoDB" id="5427350at2759"/>
<dbReference type="PANTHER" id="PTHR35340">
    <property type="entry name" value="PQQ ENZYME REPEAT PROTEIN-RELATED"/>
    <property type="match status" value="1"/>
</dbReference>
<dbReference type="GeneID" id="81362527"/>
<keyword evidence="1" id="KW-0812">Transmembrane</keyword>
<dbReference type="RefSeq" id="XP_056468536.1">
    <property type="nucleotide sequence ID" value="XM_056623548.1"/>
</dbReference>
<evidence type="ECO:0008006" key="5">
    <source>
        <dbReference type="Google" id="ProtNLM"/>
    </source>
</evidence>
<feature type="transmembrane region" description="Helical" evidence="1">
    <location>
        <begin position="544"/>
        <end position="564"/>
    </location>
</feature>
<dbReference type="InterPro" id="IPR053143">
    <property type="entry name" value="Arylsulfate_ST"/>
</dbReference>
<keyword evidence="4" id="KW-1185">Reference proteome</keyword>
<keyword evidence="1" id="KW-0472">Membrane</keyword>
<dbReference type="AlphaFoldDB" id="A0A9W9EHS4"/>
<gene>
    <name evidence="3" type="ORF">N7532_011057</name>
</gene>
<evidence type="ECO:0000256" key="1">
    <source>
        <dbReference type="SAM" id="Phobius"/>
    </source>
</evidence>
<protein>
    <recommendedName>
        <fullName evidence="5">ASST-domain-containing protein</fullName>
    </recommendedName>
</protein>
<dbReference type="EMBL" id="JAPQKI010000011">
    <property type="protein sequence ID" value="KAJ5082014.1"/>
    <property type="molecule type" value="Genomic_DNA"/>
</dbReference>
<dbReference type="Proteomes" id="UP001149074">
    <property type="component" value="Unassembled WGS sequence"/>
</dbReference>
<proteinExistence type="predicted"/>
<reference evidence="3" key="2">
    <citation type="journal article" date="2023" name="IMA Fungus">
        <title>Comparative genomic study of the Penicillium genus elucidates a diverse pangenome and 15 lateral gene transfer events.</title>
        <authorList>
            <person name="Petersen C."/>
            <person name="Sorensen T."/>
            <person name="Nielsen M.R."/>
            <person name="Sondergaard T.E."/>
            <person name="Sorensen J.L."/>
            <person name="Fitzpatrick D.A."/>
            <person name="Frisvad J.C."/>
            <person name="Nielsen K.L."/>
        </authorList>
    </citation>
    <scope>NUCLEOTIDE SEQUENCE</scope>
    <source>
        <strain evidence="3">IBT 30761</strain>
    </source>
</reference>
<feature type="signal peptide" evidence="2">
    <location>
        <begin position="1"/>
        <end position="22"/>
    </location>
</feature>
<dbReference type="SUPFAM" id="SSF63829">
    <property type="entry name" value="Calcium-dependent phosphotriesterase"/>
    <property type="match status" value="1"/>
</dbReference>
<dbReference type="Pfam" id="PF14269">
    <property type="entry name" value="Arylsulfotran_2"/>
    <property type="match status" value="1"/>
</dbReference>
<accession>A0A9W9EHS4</accession>
<keyword evidence="1" id="KW-1133">Transmembrane helix</keyword>